<dbReference type="Pfam" id="PF12974">
    <property type="entry name" value="Phosphonate-bd"/>
    <property type="match status" value="1"/>
</dbReference>
<dbReference type="PANTHER" id="PTHR35841">
    <property type="entry name" value="PHOSPHONATES-BINDING PERIPLASMIC PROTEIN"/>
    <property type="match status" value="1"/>
</dbReference>
<evidence type="ECO:0000313" key="1">
    <source>
        <dbReference type="EMBL" id="VFS75637.1"/>
    </source>
</evidence>
<name>A0A485BP45_RAOTE</name>
<dbReference type="AlphaFoldDB" id="A0A485BP45"/>
<gene>
    <name evidence="1" type="ORF">NCTC13038_03421</name>
</gene>
<dbReference type="RefSeq" id="WP_134526607.1">
    <property type="nucleotide sequence ID" value="NZ_BJNO01000006.1"/>
</dbReference>
<dbReference type="PANTHER" id="PTHR35841:SF1">
    <property type="entry name" value="PHOSPHONATES-BINDING PERIPLASMIC PROTEIN"/>
    <property type="match status" value="1"/>
</dbReference>
<reference evidence="1 2" key="1">
    <citation type="submission" date="2019-03" db="EMBL/GenBank/DDBJ databases">
        <authorList>
            <consortium name="Pathogen Informatics"/>
        </authorList>
    </citation>
    <scope>NUCLEOTIDE SEQUENCE [LARGE SCALE GENOMIC DNA]</scope>
    <source>
        <strain evidence="1 2">NCTC13038</strain>
    </source>
</reference>
<organism evidence="1 2">
    <name type="scientific">Raoultella terrigena</name>
    <name type="common">Klebsiella terrigena</name>
    <dbReference type="NCBI Taxonomy" id="577"/>
    <lineage>
        <taxon>Bacteria</taxon>
        <taxon>Pseudomonadati</taxon>
        <taxon>Pseudomonadota</taxon>
        <taxon>Gammaproteobacteria</taxon>
        <taxon>Enterobacterales</taxon>
        <taxon>Enterobacteriaceae</taxon>
        <taxon>Klebsiella/Raoultella group</taxon>
        <taxon>Raoultella</taxon>
    </lineage>
</organism>
<sequence length="266" mass="29458">MNNVVDFPMYAVNHEETRALWLALREILAARGVAVADLPARWPRDELLNHWRDPQLLLSQTCGYPLVTLLADVQIVGCFHYAAEGCEGANYRSLLVSQEANRHRTLADFRHRRAVCNSPDSQSGYNALLERVAPLAESGRFFSAVRWSGSHRQSLIELQQGTADIAAIDCVSWALLQRHDPALLAGLCVIGRSPLAPGLPLISSKDTPPATMALLREALHQLVTGAQYRDICRAQLIDDFSVVTRQPYAQLLAWRAEAATRGVTQL</sequence>
<dbReference type="EMBL" id="CAADJG010000002">
    <property type="protein sequence ID" value="VFS75637.1"/>
    <property type="molecule type" value="Genomic_DNA"/>
</dbReference>
<dbReference type="Gene3D" id="3.40.190.10">
    <property type="entry name" value="Periplasmic binding protein-like II"/>
    <property type="match status" value="1"/>
</dbReference>
<evidence type="ECO:0000313" key="2">
    <source>
        <dbReference type="Proteomes" id="UP000332594"/>
    </source>
</evidence>
<accession>A0A485BP45</accession>
<dbReference type="Proteomes" id="UP000332594">
    <property type="component" value="Unassembled WGS sequence"/>
</dbReference>
<proteinExistence type="predicted"/>
<protein>
    <submittedName>
        <fullName evidence="1">Phosphonate ABC transporter, periplasmic phosphonate binding protein</fullName>
    </submittedName>
</protein>
<dbReference type="SUPFAM" id="SSF53850">
    <property type="entry name" value="Periplasmic binding protein-like II"/>
    <property type="match status" value="1"/>
</dbReference>